<reference evidence="5 6" key="1">
    <citation type="submission" date="2021-02" db="EMBL/GenBank/DDBJ databases">
        <authorList>
            <person name="Lee D.-H."/>
        </authorList>
    </citation>
    <scope>NUCLEOTIDE SEQUENCE [LARGE SCALE GENOMIC DNA]</scope>
    <source>
        <strain evidence="5 6">MMS20-R2-29</strain>
    </source>
</reference>
<dbReference type="EMBL" id="JAFEUO010000002">
    <property type="protein sequence ID" value="MBM7082033.1"/>
    <property type="molecule type" value="Genomic_DNA"/>
</dbReference>
<dbReference type="SMART" id="SM00866">
    <property type="entry name" value="UTRA"/>
    <property type="match status" value="1"/>
</dbReference>
<organism evidence="5 6">
    <name type="scientific">Micromonospora humidisoli</name>
    <dbReference type="NCBI Taxonomy" id="2807622"/>
    <lineage>
        <taxon>Bacteria</taxon>
        <taxon>Bacillati</taxon>
        <taxon>Actinomycetota</taxon>
        <taxon>Actinomycetes</taxon>
        <taxon>Micromonosporales</taxon>
        <taxon>Micromonosporaceae</taxon>
        <taxon>Micromonospora</taxon>
    </lineage>
</organism>
<dbReference type="PRINTS" id="PR00035">
    <property type="entry name" value="HTHGNTR"/>
</dbReference>
<dbReference type="SMART" id="SM00345">
    <property type="entry name" value="HTH_GNTR"/>
    <property type="match status" value="1"/>
</dbReference>
<feature type="domain" description="HTH gntR-type" evidence="4">
    <location>
        <begin position="15"/>
        <end position="83"/>
    </location>
</feature>
<dbReference type="InterPro" id="IPR050679">
    <property type="entry name" value="Bact_HTH_transcr_reg"/>
</dbReference>
<keyword evidence="3" id="KW-0804">Transcription</keyword>
<dbReference type="Proteomes" id="UP000809587">
    <property type="component" value="Unassembled WGS sequence"/>
</dbReference>
<evidence type="ECO:0000313" key="6">
    <source>
        <dbReference type="Proteomes" id="UP000809587"/>
    </source>
</evidence>
<evidence type="ECO:0000313" key="5">
    <source>
        <dbReference type="EMBL" id="MBM7082033.1"/>
    </source>
</evidence>
<evidence type="ECO:0000256" key="1">
    <source>
        <dbReference type="ARBA" id="ARBA00023015"/>
    </source>
</evidence>
<name>A0ABS2J699_9ACTN</name>
<dbReference type="PANTHER" id="PTHR44846:SF17">
    <property type="entry name" value="GNTR-FAMILY TRANSCRIPTIONAL REGULATOR"/>
    <property type="match status" value="1"/>
</dbReference>
<dbReference type="Pfam" id="PF00392">
    <property type="entry name" value="GntR"/>
    <property type="match status" value="1"/>
</dbReference>
<dbReference type="Gene3D" id="3.40.1410.10">
    <property type="entry name" value="Chorismate lyase-like"/>
    <property type="match status" value="1"/>
</dbReference>
<protein>
    <submittedName>
        <fullName evidence="5">GntR family transcriptional regulator</fullName>
    </submittedName>
</protein>
<comment type="caution">
    <text evidence="5">The sequence shown here is derived from an EMBL/GenBank/DDBJ whole genome shotgun (WGS) entry which is preliminary data.</text>
</comment>
<dbReference type="InterPro" id="IPR000524">
    <property type="entry name" value="Tscrpt_reg_HTH_GntR"/>
</dbReference>
<keyword evidence="1" id="KW-0805">Transcription regulation</keyword>
<dbReference type="SUPFAM" id="SSF46785">
    <property type="entry name" value="Winged helix' DNA-binding domain"/>
    <property type="match status" value="1"/>
</dbReference>
<keyword evidence="6" id="KW-1185">Reference proteome</keyword>
<dbReference type="SUPFAM" id="SSF64288">
    <property type="entry name" value="Chorismate lyase-like"/>
    <property type="match status" value="1"/>
</dbReference>
<keyword evidence="2" id="KW-0238">DNA-binding</keyword>
<dbReference type="InterPro" id="IPR036390">
    <property type="entry name" value="WH_DNA-bd_sf"/>
</dbReference>
<dbReference type="PROSITE" id="PS50949">
    <property type="entry name" value="HTH_GNTR"/>
    <property type="match status" value="1"/>
</dbReference>
<dbReference type="InterPro" id="IPR036388">
    <property type="entry name" value="WH-like_DNA-bd_sf"/>
</dbReference>
<dbReference type="Pfam" id="PF07702">
    <property type="entry name" value="UTRA"/>
    <property type="match status" value="1"/>
</dbReference>
<evidence type="ECO:0000259" key="4">
    <source>
        <dbReference type="PROSITE" id="PS50949"/>
    </source>
</evidence>
<dbReference type="RefSeq" id="WP_204957407.1">
    <property type="nucleotide sequence ID" value="NZ_JAFEUO010000002.1"/>
</dbReference>
<proteinExistence type="predicted"/>
<dbReference type="PANTHER" id="PTHR44846">
    <property type="entry name" value="MANNOSYL-D-GLYCERATE TRANSPORT/METABOLISM SYSTEM REPRESSOR MNGR-RELATED"/>
    <property type="match status" value="1"/>
</dbReference>
<gene>
    <name evidence="5" type="ORF">JQN84_05735</name>
</gene>
<dbReference type="Gene3D" id="1.10.10.10">
    <property type="entry name" value="Winged helix-like DNA-binding domain superfamily/Winged helix DNA-binding domain"/>
    <property type="match status" value="1"/>
</dbReference>
<evidence type="ECO:0000256" key="2">
    <source>
        <dbReference type="ARBA" id="ARBA00023125"/>
    </source>
</evidence>
<accession>A0ABS2J699</accession>
<dbReference type="InterPro" id="IPR011663">
    <property type="entry name" value="UTRA"/>
</dbReference>
<dbReference type="InterPro" id="IPR028978">
    <property type="entry name" value="Chorismate_lyase_/UTRA_dom_sf"/>
</dbReference>
<sequence length="263" mass="29194">MSSERTSNDLGREPEPRHVVLATTLRDAISRGEFSPGERLPPERELADRFNASRTTVRLALSALKSQGLIGSGQGQGTYVRKARPIRVMAMDQDRRARRAENHAATFNSEIARQGRIGRQNILSVAPEPASAEVARWLRIAEGTPVLARRRVMLVDDDPYQLGDSYYVNELVKDTAIAEAAPVEEGVLTVLERVHGKPISYYIDELSFRMPTPEEATTLRLDPGVCVVRAVRIAYDSEDTPIEAFDQLLAGDKHILVYEVSGE</sequence>
<evidence type="ECO:0000256" key="3">
    <source>
        <dbReference type="ARBA" id="ARBA00023163"/>
    </source>
</evidence>
<dbReference type="CDD" id="cd07377">
    <property type="entry name" value="WHTH_GntR"/>
    <property type="match status" value="1"/>
</dbReference>